<dbReference type="PANTHER" id="PTHR46383">
    <property type="entry name" value="ASPARTATE AMINOTRANSFERASE"/>
    <property type="match status" value="1"/>
</dbReference>
<dbReference type="GO" id="GO:0030170">
    <property type="term" value="F:pyridoxal phosphate binding"/>
    <property type="evidence" value="ECO:0007669"/>
    <property type="project" value="InterPro"/>
</dbReference>
<dbReference type="InterPro" id="IPR015421">
    <property type="entry name" value="PyrdxlP-dep_Trfase_major"/>
</dbReference>
<dbReference type="Gene3D" id="3.40.640.10">
    <property type="entry name" value="Type I PLP-dependent aspartate aminotransferase-like (Major domain)"/>
    <property type="match status" value="1"/>
</dbReference>
<evidence type="ECO:0000313" key="7">
    <source>
        <dbReference type="EMBL" id="QDY52285.1"/>
    </source>
</evidence>
<dbReference type="GO" id="GO:0006520">
    <property type="term" value="P:amino acid metabolic process"/>
    <property type="evidence" value="ECO:0007669"/>
    <property type="project" value="InterPro"/>
</dbReference>
<dbReference type="PANTHER" id="PTHR46383:SF1">
    <property type="entry name" value="ASPARTATE AMINOTRANSFERASE"/>
    <property type="match status" value="1"/>
</dbReference>
<reference evidence="7" key="1">
    <citation type="submission" date="2018-11" db="EMBL/GenBank/DDBJ databases">
        <title>A distinct lineage of giant viruses engineers rhodopsin photosystems in predatory marine eukaryotes.</title>
        <authorList>
            <person name="Needham D.M."/>
            <person name="Yoshizawa S."/>
            <person name="Hosaka T."/>
            <person name="Poirier C."/>
            <person name="Choi C.-J."/>
            <person name="Hehenberger E."/>
            <person name="Irwin N.A.T."/>
            <person name="Wilken S."/>
            <person name="Yung C.-M."/>
            <person name="Bachy C."/>
            <person name="Kurihara R."/>
            <person name="Nakajima Y."/>
            <person name="Kojima K."/>
            <person name="Kimura-Someya T."/>
            <person name="Leonard G."/>
            <person name="Malmstrom R.R."/>
            <person name="Mende D."/>
            <person name="Olson D.K."/>
            <person name="Sudo Y."/>
            <person name="Sudek S."/>
            <person name="Richards T.A."/>
            <person name="DeLong E.F."/>
            <person name="Keeling P.J."/>
            <person name="Santoro A.E."/>
            <person name="Shirouzu M."/>
            <person name="Iwasaki W."/>
            <person name="Worden A.Z."/>
        </authorList>
    </citation>
    <scope>NUCLEOTIDE SEQUENCE</scope>
</reference>
<evidence type="ECO:0000259" key="6">
    <source>
        <dbReference type="Pfam" id="PF00155"/>
    </source>
</evidence>
<accession>A0A5B8IIA2</accession>
<comment type="similarity">
    <text evidence="2">Belongs to the class-I pyridoxal-phosphate-dependent aminotransferase family.</text>
</comment>
<dbReference type="GO" id="GO:0008483">
    <property type="term" value="F:transaminase activity"/>
    <property type="evidence" value="ECO:0007669"/>
    <property type="project" value="UniProtKB-KW"/>
</dbReference>
<dbReference type="Pfam" id="PF00155">
    <property type="entry name" value="Aminotran_1_2"/>
    <property type="match status" value="1"/>
</dbReference>
<dbReference type="InterPro" id="IPR004839">
    <property type="entry name" value="Aminotransferase_I/II_large"/>
</dbReference>
<evidence type="ECO:0000256" key="2">
    <source>
        <dbReference type="ARBA" id="ARBA00007441"/>
    </source>
</evidence>
<organism evidence="7">
    <name type="scientific">Mimiviridae sp. ChoanoV1</name>
    <dbReference type="NCBI Taxonomy" id="2596887"/>
    <lineage>
        <taxon>Viruses</taxon>
        <taxon>Varidnaviria</taxon>
        <taxon>Bamfordvirae</taxon>
        <taxon>Nucleocytoviricota</taxon>
        <taxon>Megaviricetes</taxon>
        <taxon>Imitervirales</taxon>
        <taxon>Schizomimiviridae</taxon>
    </lineage>
</organism>
<dbReference type="EMBL" id="MK250089">
    <property type="protein sequence ID" value="QDY52285.1"/>
    <property type="molecule type" value="Genomic_DNA"/>
</dbReference>
<comment type="cofactor">
    <cofactor evidence="1">
        <name>pyridoxal 5'-phosphate</name>
        <dbReference type="ChEBI" id="CHEBI:597326"/>
    </cofactor>
</comment>
<evidence type="ECO:0000256" key="3">
    <source>
        <dbReference type="ARBA" id="ARBA00022576"/>
    </source>
</evidence>
<evidence type="ECO:0000256" key="4">
    <source>
        <dbReference type="ARBA" id="ARBA00022679"/>
    </source>
</evidence>
<evidence type="ECO:0000256" key="1">
    <source>
        <dbReference type="ARBA" id="ARBA00001933"/>
    </source>
</evidence>
<feature type="domain" description="Aminotransferase class I/classII large" evidence="6">
    <location>
        <begin position="1"/>
        <end position="139"/>
    </location>
</feature>
<dbReference type="SUPFAM" id="SSF53383">
    <property type="entry name" value="PLP-dependent transferases"/>
    <property type="match status" value="1"/>
</dbReference>
<gene>
    <name evidence="7" type="ORF">5_82</name>
</gene>
<keyword evidence="5" id="KW-0663">Pyridoxal phosphate</keyword>
<protein>
    <submittedName>
        <fullName evidence="7">Aminotransferase class I and II protein</fullName>
    </submittedName>
</protein>
<sequence>MIIFNNPNNPSGCVYNKQEIMDLCEVFEEYGTIVLADDIYENIVHQDVELGQVKDYYSKTISGSSLSKMVSCGGYRLGWLKFYSNELDELDDLYKIVNIMASSIYSCPSLMFQHVAVKTLSYPSEIVKYFVFQRKVFTEVKKSLLLV</sequence>
<keyword evidence="3 7" id="KW-0032">Aminotransferase</keyword>
<proteinExistence type="inferred from homology"/>
<keyword evidence="4 7" id="KW-0808">Transferase</keyword>
<name>A0A5B8IIA2_9VIRU</name>
<dbReference type="InterPro" id="IPR050596">
    <property type="entry name" value="AspAT/PAT-like"/>
</dbReference>
<dbReference type="InterPro" id="IPR015424">
    <property type="entry name" value="PyrdxlP-dep_Trfase"/>
</dbReference>
<evidence type="ECO:0000256" key="5">
    <source>
        <dbReference type="ARBA" id="ARBA00022898"/>
    </source>
</evidence>